<reference evidence="2 3" key="1">
    <citation type="submission" date="2014-06" db="EMBL/GenBank/DDBJ databases">
        <authorList>
            <person name="Swart Estienne"/>
        </authorList>
    </citation>
    <scope>NUCLEOTIDE SEQUENCE [LARGE SCALE GENOMIC DNA]</scope>
    <source>
        <strain evidence="2 3">130c</strain>
    </source>
</reference>
<dbReference type="InterPro" id="IPR000073">
    <property type="entry name" value="AB_hydrolase_1"/>
</dbReference>
<protein>
    <recommendedName>
        <fullName evidence="1">AB hydrolase-1 domain-containing protein</fullName>
    </recommendedName>
</protein>
<dbReference type="InParanoid" id="A0A078BDQ5"/>
<gene>
    <name evidence="2" type="primary">Contig8233.g8777</name>
    <name evidence="2" type="ORF">STYLEM_20872</name>
</gene>
<dbReference type="SUPFAM" id="SSF53474">
    <property type="entry name" value="alpha/beta-Hydrolases"/>
    <property type="match status" value="1"/>
</dbReference>
<organism evidence="2 3">
    <name type="scientific">Stylonychia lemnae</name>
    <name type="common">Ciliate</name>
    <dbReference type="NCBI Taxonomy" id="5949"/>
    <lineage>
        <taxon>Eukaryota</taxon>
        <taxon>Sar</taxon>
        <taxon>Alveolata</taxon>
        <taxon>Ciliophora</taxon>
        <taxon>Intramacronucleata</taxon>
        <taxon>Spirotrichea</taxon>
        <taxon>Stichotrichia</taxon>
        <taxon>Sporadotrichida</taxon>
        <taxon>Oxytrichidae</taxon>
        <taxon>Stylonychinae</taxon>
        <taxon>Stylonychia</taxon>
    </lineage>
</organism>
<evidence type="ECO:0000313" key="3">
    <source>
        <dbReference type="Proteomes" id="UP000039865"/>
    </source>
</evidence>
<evidence type="ECO:0000259" key="1">
    <source>
        <dbReference type="Pfam" id="PF00561"/>
    </source>
</evidence>
<keyword evidence="3" id="KW-1185">Reference proteome</keyword>
<dbReference type="Pfam" id="PF00561">
    <property type="entry name" value="Abhydrolase_1"/>
    <property type="match status" value="1"/>
</dbReference>
<name>A0A078BDQ5_STYLE</name>
<dbReference type="InterPro" id="IPR029058">
    <property type="entry name" value="AB_hydrolase_fold"/>
</dbReference>
<proteinExistence type="predicted"/>
<dbReference type="EMBL" id="CCKQ01019690">
    <property type="protein sequence ID" value="CDW91713.1"/>
    <property type="molecule type" value="Genomic_DNA"/>
</dbReference>
<accession>A0A078BDQ5</accession>
<evidence type="ECO:0000313" key="2">
    <source>
        <dbReference type="EMBL" id="CDW91713.1"/>
    </source>
</evidence>
<sequence length="96" mass="10986">MGNTWKGISEVKFKEYEKKMLLHSGVPIQDIEVFNVLIDNQRNYIRTVRVKSNQNPVMILIHGYGGSSIVFWKIIKPLQDKYNLFLVDVLGMGGSS</sequence>
<feature type="domain" description="AB hydrolase-1" evidence="1">
    <location>
        <begin position="56"/>
        <end position="96"/>
    </location>
</feature>
<dbReference type="Proteomes" id="UP000039865">
    <property type="component" value="Unassembled WGS sequence"/>
</dbReference>
<dbReference type="OrthoDB" id="430332at2759"/>
<dbReference type="Gene3D" id="3.40.50.1820">
    <property type="entry name" value="alpha/beta hydrolase"/>
    <property type="match status" value="1"/>
</dbReference>
<dbReference type="AlphaFoldDB" id="A0A078BDQ5"/>